<dbReference type="GO" id="GO:0016887">
    <property type="term" value="F:ATP hydrolysis activity"/>
    <property type="evidence" value="ECO:0007669"/>
    <property type="project" value="InterPro"/>
</dbReference>
<accession>A0A6A7K7N9</accession>
<reference evidence="6 7" key="1">
    <citation type="submission" date="2019-10" db="EMBL/GenBank/DDBJ databases">
        <title>Alkalibaculum tamaniensis sp.nov., a new alkaliphilic acetogen, isolated on methoxylated aromatics from a mud volcano.</title>
        <authorList>
            <person name="Khomyakova M.A."/>
            <person name="Merkel A.Y."/>
            <person name="Bonch-Osmolovskaya E.A."/>
            <person name="Slobodkin A.I."/>
        </authorList>
    </citation>
    <scope>NUCLEOTIDE SEQUENCE [LARGE SCALE GENOMIC DNA]</scope>
    <source>
        <strain evidence="6 7">M08DMB</strain>
    </source>
</reference>
<proteinExistence type="inferred from homology"/>
<dbReference type="EMBL" id="WHNX01000008">
    <property type="protein sequence ID" value="MPW25499.1"/>
    <property type="molecule type" value="Genomic_DNA"/>
</dbReference>
<dbReference type="PANTHER" id="PTHR42711">
    <property type="entry name" value="ABC TRANSPORTER ATP-BINDING PROTEIN"/>
    <property type="match status" value="1"/>
</dbReference>
<comment type="caution">
    <text evidence="6">The sequence shown here is derived from an EMBL/GenBank/DDBJ whole genome shotgun (WGS) entry which is preliminary data.</text>
</comment>
<evidence type="ECO:0000256" key="1">
    <source>
        <dbReference type="ARBA" id="ARBA00005417"/>
    </source>
</evidence>
<dbReference type="InterPro" id="IPR003593">
    <property type="entry name" value="AAA+_ATPase"/>
</dbReference>
<dbReference type="InterPro" id="IPR003439">
    <property type="entry name" value="ABC_transporter-like_ATP-bd"/>
</dbReference>
<dbReference type="RefSeq" id="WP_152803026.1">
    <property type="nucleotide sequence ID" value="NZ_WHNX01000008.1"/>
</dbReference>
<evidence type="ECO:0000256" key="3">
    <source>
        <dbReference type="ARBA" id="ARBA00022741"/>
    </source>
</evidence>
<evidence type="ECO:0000256" key="2">
    <source>
        <dbReference type="ARBA" id="ARBA00022448"/>
    </source>
</evidence>
<dbReference type="Gene3D" id="3.40.50.300">
    <property type="entry name" value="P-loop containing nucleotide triphosphate hydrolases"/>
    <property type="match status" value="1"/>
</dbReference>
<name>A0A6A7K7N9_9FIRM</name>
<dbReference type="CDD" id="cd03230">
    <property type="entry name" value="ABC_DR_subfamily_A"/>
    <property type="match status" value="1"/>
</dbReference>
<evidence type="ECO:0000313" key="6">
    <source>
        <dbReference type="EMBL" id="MPW25499.1"/>
    </source>
</evidence>
<dbReference type="PANTHER" id="PTHR42711:SF5">
    <property type="entry name" value="ABC TRANSPORTER ATP-BINDING PROTEIN NATA"/>
    <property type="match status" value="1"/>
</dbReference>
<dbReference type="GO" id="GO:0005524">
    <property type="term" value="F:ATP binding"/>
    <property type="evidence" value="ECO:0007669"/>
    <property type="project" value="UniProtKB-KW"/>
</dbReference>
<comment type="similarity">
    <text evidence="1">Belongs to the ABC transporter superfamily.</text>
</comment>
<feature type="domain" description="ABC transporter" evidence="5">
    <location>
        <begin position="5"/>
        <end position="230"/>
    </location>
</feature>
<dbReference type="PROSITE" id="PS00211">
    <property type="entry name" value="ABC_TRANSPORTER_1"/>
    <property type="match status" value="1"/>
</dbReference>
<evidence type="ECO:0000313" key="7">
    <source>
        <dbReference type="Proteomes" id="UP000440004"/>
    </source>
</evidence>
<keyword evidence="4 6" id="KW-0067">ATP-binding</keyword>
<dbReference type="SMART" id="SM00382">
    <property type="entry name" value="AAA"/>
    <property type="match status" value="1"/>
</dbReference>
<sequence>MNNIIEINNLTKKYGKARGISDLNFSVKEGDMFGFIGPNGAGKSTTIRLMLGLISPSSGSISIFEKDSKENKIEILQRVGYMPSEAMFYPKMRVDEIIDFSAKLHNKNCKNQSSELCERLKVNTKKKIEELSLGNRKKISIICAMQHEPDLYIMDEPTSGLDPLMQKEFFDLLLERNKRGATVFLSSHILSEIQRYCKNAAVVREGKLITVDSVEQLAKANAKRVKIYGICEVPKLDGIKDIFQKENNVEFLYHGKIAALINELQHLSIDDMVIEEPSMEEIFMHFYEN</sequence>
<keyword evidence="7" id="KW-1185">Reference proteome</keyword>
<gene>
    <name evidence="6" type="ORF">GC105_06830</name>
</gene>
<dbReference type="InterPro" id="IPR027417">
    <property type="entry name" value="P-loop_NTPase"/>
</dbReference>
<dbReference type="InterPro" id="IPR017871">
    <property type="entry name" value="ABC_transporter-like_CS"/>
</dbReference>
<keyword evidence="2" id="KW-0813">Transport</keyword>
<evidence type="ECO:0000256" key="4">
    <source>
        <dbReference type="ARBA" id="ARBA00022840"/>
    </source>
</evidence>
<dbReference type="Proteomes" id="UP000440004">
    <property type="component" value="Unassembled WGS sequence"/>
</dbReference>
<dbReference type="AlphaFoldDB" id="A0A6A7K7N9"/>
<dbReference type="SUPFAM" id="SSF52540">
    <property type="entry name" value="P-loop containing nucleoside triphosphate hydrolases"/>
    <property type="match status" value="1"/>
</dbReference>
<protein>
    <submittedName>
        <fullName evidence="6">ATP-binding cassette domain-containing protein</fullName>
    </submittedName>
</protein>
<evidence type="ECO:0000259" key="5">
    <source>
        <dbReference type="PROSITE" id="PS50893"/>
    </source>
</evidence>
<dbReference type="Pfam" id="PF00005">
    <property type="entry name" value="ABC_tran"/>
    <property type="match status" value="1"/>
</dbReference>
<dbReference type="PROSITE" id="PS50893">
    <property type="entry name" value="ABC_TRANSPORTER_2"/>
    <property type="match status" value="1"/>
</dbReference>
<keyword evidence="3" id="KW-0547">Nucleotide-binding</keyword>
<dbReference type="InterPro" id="IPR050763">
    <property type="entry name" value="ABC_transporter_ATP-binding"/>
</dbReference>
<organism evidence="6 7">
    <name type="scientific">Alkalibaculum sporogenes</name>
    <dbReference type="NCBI Taxonomy" id="2655001"/>
    <lineage>
        <taxon>Bacteria</taxon>
        <taxon>Bacillati</taxon>
        <taxon>Bacillota</taxon>
        <taxon>Clostridia</taxon>
        <taxon>Eubacteriales</taxon>
        <taxon>Eubacteriaceae</taxon>
        <taxon>Alkalibaculum</taxon>
    </lineage>
</organism>